<keyword evidence="4" id="KW-0347">Helicase</keyword>
<evidence type="ECO:0000313" key="5">
    <source>
        <dbReference type="Proteomes" id="UP000308489"/>
    </source>
</evidence>
<dbReference type="InterPro" id="IPR041679">
    <property type="entry name" value="DNA2/NAM7-like_C"/>
</dbReference>
<dbReference type="InterPro" id="IPR041677">
    <property type="entry name" value="DNA2/NAM7_AAA_11"/>
</dbReference>
<accession>A0A4V6KFS6</accession>
<keyword evidence="5" id="KW-1185">Reference proteome</keyword>
<dbReference type="RefSeq" id="WP_138210469.1">
    <property type="nucleotide sequence ID" value="NZ_CBCSDB010000001.1"/>
</dbReference>
<evidence type="ECO:0000313" key="4">
    <source>
        <dbReference type="EMBL" id="VTQ91887.1"/>
    </source>
</evidence>
<reference evidence="4 5" key="1">
    <citation type="submission" date="2019-05" db="EMBL/GenBank/DDBJ databases">
        <authorList>
            <consortium name="Pathogen Informatics"/>
        </authorList>
    </citation>
    <scope>NUCLEOTIDE SEQUENCE [LARGE SCALE GENOMIC DNA]</scope>
    <source>
        <strain evidence="4 5">NCTC503</strain>
    </source>
</reference>
<dbReference type="Pfam" id="PF13087">
    <property type="entry name" value="AAA_12"/>
    <property type="match status" value="1"/>
</dbReference>
<dbReference type="CDD" id="cd18808">
    <property type="entry name" value="SF1_C_Upf1"/>
    <property type="match status" value="1"/>
</dbReference>
<dbReference type="InterPro" id="IPR027417">
    <property type="entry name" value="P-loop_NTPase"/>
</dbReference>
<evidence type="ECO:0000259" key="2">
    <source>
        <dbReference type="Pfam" id="PF13086"/>
    </source>
</evidence>
<dbReference type="GO" id="GO:0004386">
    <property type="term" value="F:helicase activity"/>
    <property type="evidence" value="ECO:0007669"/>
    <property type="project" value="UniProtKB-KW"/>
</dbReference>
<keyword evidence="4" id="KW-0547">Nucleotide-binding</keyword>
<evidence type="ECO:0000256" key="1">
    <source>
        <dbReference type="SAM" id="Coils"/>
    </source>
</evidence>
<dbReference type="KEGG" id="hhw:NCTC503_01872"/>
<keyword evidence="1" id="KW-0175">Coiled coil</keyword>
<dbReference type="PANTHER" id="PTHR10887">
    <property type="entry name" value="DNA2/NAM7 HELICASE FAMILY"/>
    <property type="match status" value="1"/>
</dbReference>
<dbReference type="Pfam" id="PF13086">
    <property type="entry name" value="AAA_11"/>
    <property type="match status" value="1"/>
</dbReference>
<dbReference type="SUPFAM" id="SSF52540">
    <property type="entry name" value="P-loop containing nucleoside triphosphate hydrolases"/>
    <property type="match status" value="2"/>
</dbReference>
<dbReference type="PANTHER" id="PTHR10887:SF530">
    <property type="entry name" value="SUPERFAMILY I DNA HELICASES"/>
    <property type="match status" value="1"/>
</dbReference>
<dbReference type="Gene3D" id="3.40.50.300">
    <property type="entry name" value="P-loop containing nucleotide triphosphate hydrolases"/>
    <property type="match status" value="3"/>
</dbReference>
<dbReference type="OrthoDB" id="9757917at2"/>
<name>A0A4V6KFS6_HATHI</name>
<feature type="domain" description="DNA2/NAM7 helicase-like C-terminal" evidence="3">
    <location>
        <begin position="804"/>
        <end position="991"/>
    </location>
</feature>
<feature type="domain" description="DNA2/NAM7 helicase helicase" evidence="2">
    <location>
        <begin position="258"/>
        <end position="339"/>
    </location>
</feature>
<dbReference type="Proteomes" id="UP000308489">
    <property type="component" value="Chromosome 1"/>
</dbReference>
<keyword evidence="4" id="KW-0378">Hydrolase</keyword>
<dbReference type="InterPro" id="IPR047187">
    <property type="entry name" value="SF1_C_Upf1"/>
</dbReference>
<dbReference type="AlphaFoldDB" id="A0A4V6KFS6"/>
<dbReference type="EMBL" id="LR590481">
    <property type="protein sequence ID" value="VTQ91887.1"/>
    <property type="molecule type" value="Genomic_DNA"/>
</dbReference>
<gene>
    <name evidence="4" type="ORF">NCTC503_01872</name>
</gene>
<dbReference type="InterPro" id="IPR045055">
    <property type="entry name" value="DNA2/NAM7-like"/>
</dbReference>
<proteinExistence type="predicted"/>
<evidence type="ECO:0000259" key="3">
    <source>
        <dbReference type="Pfam" id="PF13087"/>
    </source>
</evidence>
<keyword evidence="4" id="KW-0067">ATP-binding</keyword>
<organism evidence="4 5">
    <name type="scientific">Hathewaya histolytica</name>
    <name type="common">Clostridium histolyticum</name>
    <dbReference type="NCBI Taxonomy" id="1498"/>
    <lineage>
        <taxon>Bacteria</taxon>
        <taxon>Bacillati</taxon>
        <taxon>Bacillota</taxon>
        <taxon>Clostridia</taxon>
        <taxon>Eubacteriales</taxon>
        <taxon>Clostridiaceae</taxon>
        <taxon>Hathewaya</taxon>
    </lineage>
</organism>
<sequence>MINNITRYFKSALIAKNQGIIDFNNSDNGYGIIAMKNFNDGIVDLEILEKLIPDKKDSNDNIEVIIIPKTVKVNFNDSKKANENINELTGILYVPASINSKGELKINEKYDKWPWIPREFLEPMIELQLSLGKVDDVDKFLSDTTDKREKLESWNDYVNYIKEFYAEVTKFEFDKNYIERDDLNISFEENVYIVLDDMVNASFQVEQLYSDILINNEDKPLYEKFITPVIEKSKNLIPNDSHLKMIEHKGQMGGEYPLAESQREAVNHFSELKEGEILAVSGPPGTGKTTLLQSIVSDLYVKNALEEKKAPIIVASSTNNQAVTNIIDSFGSIAGIGIKNLEGRWIEGVNSFALYFPSRNKKHEAERRGYHCTSNKGDAFALNIDSQDNLLKSKEKMFKSASKYFNKEIKDVCECKDIIYSELVNIDKRKNNIIELLHEIKTIIKENTLEKYIENLEIDILHYLNKEKELNNLNINNKENISKYRKRIDEWNKIYMKIPWYIRILKRFKGFRDKISIRLNIHKESYEYEIIGDANSLEEILFKYAKRIEEINYENLEIEKELKCGRNIIASKKDEKKYIVNLRSHIKEEFMELKRYSCDIYYSNSAKDIEKLERRINKDLEECSLVKINEYIDTRIRYIEFWLAVHYYECRWLLKEDYITDKQRGKNFANVIKSLYSRLAMITPCMVMTFFMLPKQFKVYYSNEKISSYLYNFIDLLIVDEAGQVSPEIASASFALAKKAMVVGDEKQIPPVWGINYALDKALAIRSNMVNKDITFENLMEYGQNCSQSSVMKIAVNSCCYDKYEKGLFLSEHRRCYNEIIEYCNALVYKGRLQAYRGLGEKDKNYPISQYPHMGYKNIEVSNSEKKGCSRVNVKEAEEITKWLSSNYQEIVNSYIEKNYNLKENEIIAIITPFKAQVGILKEKLKMHLPKYARNIDVGTVHTFQGGERKVIILSTVYGANDGCFFINENESLMNVAVSRAKDAFWIFGSRKCLDENGESSSALLKKYVNKEIK</sequence>
<feature type="coiled-coil region" evidence="1">
    <location>
        <begin position="602"/>
        <end position="629"/>
    </location>
</feature>
<protein>
    <submittedName>
        <fullName evidence="4">Putative DNA helicase</fullName>
    </submittedName>
</protein>